<name>A0A512IJP5_9HYPH</name>
<gene>
    <name evidence="2" type="ORF">MHA02_03020</name>
</gene>
<dbReference type="InterPro" id="IPR054189">
    <property type="entry name" value="DUF6894"/>
</dbReference>
<dbReference type="AlphaFoldDB" id="A0A512IJP5"/>
<dbReference type="Proteomes" id="UP000321258">
    <property type="component" value="Unassembled WGS sequence"/>
</dbReference>
<dbReference type="OrthoDB" id="8094360at2"/>
<sequence length="78" mass="9049">MPRYFIDLHTGTEHVRDHEGFDLPDMDAVRRKLVRIMTTIVKDLSPDLDREDYVAAVRDETGAFVLRSRLTLTMEATE</sequence>
<dbReference type="EMBL" id="BJZT01000003">
    <property type="protein sequence ID" value="GEO97914.1"/>
    <property type="molecule type" value="Genomic_DNA"/>
</dbReference>
<organism evidence="2 3">
    <name type="scientific">Methylobacterium haplocladii</name>
    <dbReference type="NCBI Taxonomy" id="1176176"/>
    <lineage>
        <taxon>Bacteria</taxon>
        <taxon>Pseudomonadati</taxon>
        <taxon>Pseudomonadota</taxon>
        <taxon>Alphaproteobacteria</taxon>
        <taxon>Hyphomicrobiales</taxon>
        <taxon>Methylobacteriaceae</taxon>
        <taxon>Methylobacterium</taxon>
    </lineage>
</organism>
<comment type="caution">
    <text evidence="2">The sequence shown here is derived from an EMBL/GenBank/DDBJ whole genome shotgun (WGS) entry which is preliminary data.</text>
</comment>
<proteinExistence type="predicted"/>
<evidence type="ECO:0000313" key="2">
    <source>
        <dbReference type="EMBL" id="GEO97914.1"/>
    </source>
</evidence>
<accession>A0A512IJP5</accession>
<dbReference type="Pfam" id="PF21834">
    <property type="entry name" value="DUF6894"/>
    <property type="match status" value="1"/>
</dbReference>
<evidence type="ECO:0000313" key="3">
    <source>
        <dbReference type="Proteomes" id="UP000321258"/>
    </source>
</evidence>
<evidence type="ECO:0000259" key="1">
    <source>
        <dbReference type="Pfam" id="PF21834"/>
    </source>
</evidence>
<protein>
    <recommendedName>
        <fullName evidence="1">DUF6894 domain-containing protein</fullName>
    </recommendedName>
</protein>
<keyword evidence="3" id="KW-1185">Reference proteome</keyword>
<feature type="domain" description="DUF6894" evidence="1">
    <location>
        <begin position="3"/>
        <end position="71"/>
    </location>
</feature>
<reference evidence="2 3" key="1">
    <citation type="submission" date="2019-07" db="EMBL/GenBank/DDBJ databases">
        <title>Whole genome shotgun sequence of Methylobacterium haplocladii NBRC 107714.</title>
        <authorList>
            <person name="Hosoyama A."/>
            <person name="Uohara A."/>
            <person name="Ohji S."/>
            <person name="Ichikawa N."/>
        </authorList>
    </citation>
    <scope>NUCLEOTIDE SEQUENCE [LARGE SCALE GENOMIC DNA]</scope>
    <source>
        <strain evidence="2 3">NBRC 107714</strain>
    </source>
</reference>
<dbReference type="RefSeq" id="WP_147076209.1">
    <property type="nucleotide sequence ID" value="NZ_BJZT01000003.1"/>
</dbReference>